<dbReference type="SMART" id="SM00862">
    <property type="entry name" value="Trans_reg_C"/>
    <property type="match status" value="1"/>
</dbReference>
<evidence type="ECO:0000256" key="2">
    <source>
        <dbReference type="ARBA" id="ARBA00022553"/>
    </source>
</evidence>
<keyword evidence="4" id="KW-0805">Transcription regulation</keyword>
<dbReference type="Gene3D" id="1.10.10.10">
    <property type="entry name" value="Winged helix-like DNA-binding domain superfamily/Winged helix DNA-binding domain"/>
    <property type="match status" value="1"/>
</dbReference>
<evidence type="ECO:0000256" key="8">
    <source>
        <dbReference type="PROSITE-ProRule" id="PRU00169"/>
    </source>
</evidence>
<name>G9X0E8_9FIRM</name>
<evidence type="ECO:0000256" key="1">
    <source>
        <dbReference type="ARBA" id="ARBA00018672"/>
    </source>
</evidence>
<evidence type="ECO:0000256" key="9">
    <source>
        <dbReference type="PROSITE-ProRule" id="PRU01091"/>
    </source>
</evidence>
<dbReference type="CDD" id="cd17625">
    <property type="entry name" value="REC_OmpR_DrrD-like"/>
    <property type="match status" value="1"/>
</dbReference>
<feature type="modified residue" description="4-aspartylphosphate" evidence="8">
    <location>
        <position position="51"/>
    </location>
</feature>
<dbReference type="InterPro" id="IPR001789">
    <property type="entry name" value="Sig_transdc_resp-reg_receiver"/>
</dbReference>
<feature type="DNA-binding region" description="OmpR/PhoB-type" evidence="9">
    <location>
        <begin position="124"/>
        <end position="222"/>
    </location>
</feature>
<evidence type="ECO:0000256" key="7">
    <source>
        <dbReference type="ARBA" id="ARBA00024867"/>
    </source>
</evidence>
<dbReference type="FunFam" id="3.40.50.2300:FF:000002">
    <property type="entry name" value="DNA-binding response regulator PhoP"/>
    <property type="match status" value="1"/>
</dbReference>
<dbReference type="Proteomes" id="UP000006437">
    <property type="component" value="Unassembled WGS sequence"/>
</dbReference>
<keyword evidence="6" id="KW-0804">Transcription</keyword>
<sequence>MRILLVEDEKELSNALTAILKHSNYSVDAVYDGEDALYYLETQNYDAVILDVMIPKIDGIQVLKTIRRAQNHIPVLMLTAKSEIDDRVVGLDAGADDYLTKPFATKELLARLRSVTRRQGELTDSIITVGNVSLNRTTFELSSKYGSFRLANKEFQVLEMLMTNNGQLISTEKFMDRIWGYESEAEINVVWVHISYLRKKLTALKANIAIKANRNMGYSLEMIK</sequence>
<dbReference type="EMBL" id="AFZE01000014">
    <property type="protein sequence ID" value="EHL15389.1"/>
    <property type="molecule type" value="Genomic_DNA"/>
</dbReference>
<dbReference type="GO" id="GO:0006355">
    <property type="term" value="P:regulation of DNA-templated transcription"/>
    <property type="evidence" value="ECO:0007669"/>
    <property type="project" value="InterPro"/>
</dbReference>
<dbReference type="InterPro" id="IPR036388">
    <property type="entry name" value="WH-like_DNA-bd_sf"/>
</dbReference>
<dbReference type="GO" id="GO:0005829">
    <property type="term" value="C:cytosol"/>
    <property type="evidence" value="ECO:0007669"/>
    <property type="project" value="TreeGrafter"/>
</dbReference>
<dbReference type="PANTHER" id="PTHR48111:SF22">
    <property type="entry name" value="REGULATOR OF RPOS"/>
    <property type="match status" value="1"/>
</dbReference>
<keyword evidence="2 8" id="KW-0597">Phosphoprotein</keyword>
<dbReference type="PROSITE" id="PS51755">
    <property type="entry name" value="OMPR_PHOB"/>
    <property type="match status" value="1"/>
</dbReference>
<evidence type="ECO:0000256" key="4">
    <source>
        <dbReference type="ARBA" id="ARBA00023015"/>
    </source>
</evidence>
<gene>
    <name evidence="12" type="ORF">HMPREF9629_01884</name>
</gene>
<dbReference type="GO" id="GO:0032993">
    <property type="term" value="C:protein-DNA complex"/>
    <property type="evidence" value="ECO:0007669"/>
    <property type="project" value="TreeGrafter"/>
</dbReference>
<comment type="function">
    <text evidence="7">May play the central regulatory role in sporulation. It may be an element of the effector pathway responsible for the activation of sporulation genes in response to nutritional stress. Spo0A may act in concert with spo0H (a sigma factor) to control the expression of some genes that are critical to the sporulation process.</text>
</comment>
<dbReference type="Pfam" id="PF00072">
    <property type="entry name" value="Response_reg"/>
    <property type="match status" value="1"/>
</dbReference>
<dbReference type="SUPFAM" id="SSF52172">
    <property type="entry name" value="CheY-like"/>
    <property type="match status" value="1"/>
</dbReference>
<evidence type="ECO:0000256" key="5">
    <source>
        <dbReference type="ARBA" id="ARBA00023125"/>
    </source>
</evidence>
<dbReference type="HOGENOM" id="CLU_000445_30_1_9"/>
<evidence type="ECO:0000313" key="12">
    <source>
        <dbReference type="EMBL" id="EHL15389.1"/>
    </source>
</evidence>
<accession>G9X0E8</accession>
<comment type="caution">
    <text evidence="12">The sequence shown here is derived from an EMBL/GenBank/DDBJ whole genome shotgun (WGS) entry which is preliminary data.</text>
</comment>
<evidence type="ECO:0000259" key="11">
    <source>
        <dbReference type="PROSITE" id="PS51755"/>
    </source>
</evidence>
<dbReference type="PANTHER" id="PTHR48111">
    <property type="entry name" value="REGULATOR OF RPOS"/>
    <property type="match status" value="1"/>
</dbReference>
<dbReference type="RefSeq" id="WP_009526113.1">
    <property type="nucleotide sequence ID" value="NZ_JH414562.1"/>
</dbReference>
<dbReference type="Gene3D" id="3.40.50.2300">
    <property type="match status" value="1"/>
</dbReference>
<dbReference type="InterPro" id="IPR039420">
    <property type="entry name" value="WalR-like"/>
</dbReference>
<dbReference type="InterPro" id="IPR001867">
    <property type="entry name" value="OmpR/PhoB-type_DNA-bd"/>
</dbReference>
<evidence type="ECO:0000256" key="6">
    <source>
        <dbReference type="ARBA" id="ARBA00023163"/>
    </source>
</evidence>
<feature type="domain" description="Response regulatory" evidence="10">
    <location>
        <begin position="2"/>
        <end position="116"/>
    </location>
</feature>
<keyword evidence="5 9" id="KW-0238">DNA-binding</keyword>
<dbReference type="PATRIC" id="fig|796937.3.peg.1094"/>
<dbReference type="SMART" id="SM00448">
    <property type="entry name" value="REC"/>
    <property type="match status" value="1"/>
</dbReference>
<proteinExistence type="predicted"/>
<keyword evidence="3" id="KW-0902">Two-component regulatory system</keyword>
<evidence type="ECO:0000259" key="10">
    <source>
        <dbReference type="PROSITE" id="PS50110"/>
    </source>
</evidence>
<protein>
    <recommendedName>
        <fullName evidence="1">Stage 0 sporulation protein A homolog</fullName>
    </recommendedName>
</protein>
<reference evidence="12 13" key="1">
    <citation type="submission" date="2011-08" db="EMBL/GenBank/DDBJ databases">
        <title>The Genome Sequence of Eubacteriaceae bacterium ACC19a.</title>
        <authorList>
            <consortium name="The Broad Institute Genome Sequencing Platform"/>
            <person name="Earl A."/>
            <person name="Ward D."/>
            <person name="Feldgarden M."/>
            <person name="Gevers D."/>
            <person name="Sizova M."/>
            <person name="Hazen A."/>
            <person name="Epstein S."/>
            <person name="Young S.K."/>
            <person name="Zeng Q."/>
            <person name="Gargeya S."/>
            <person name="Fitzgerald M."/>
            <person name="Haas B."/>
            <person name="Abouelleil A."/>
            <person name="Alvarado L."/>
            <person name="Arachchi H.M."/>
            <person name="Berlin A."/>
            <person name="Brown A."/>
            <person name="Chapman S.B."/>
            <person name="Chen Z."/>
            <person name="Dunbar C."/>
            <person name="Freedman E."/>
            <person name="Gearin G."/>
            <person name="Gellesch M."/>
            <person name="Goldberg J."/>
            <person name="Griggs A."/>
            <person name="Gujja S."/>
            <person name="Heiman D."/>
            <person name="Howarth C."/>
            <person name="Larson L."/>
            <person name="Lui A."/>
            <person name="MacDonald P.J.P."/>
            <person name="Montmayeur A."/>
            <person name="Murphy C."/>
            <person name="Neiman D."/>
            <person name="Pearson M."/>
            <person name="Priest M."/>
            <person name="Roberts A."/>
            <person name="Saif S."/>
            <person name="Shea T."/>
            <person name="Shenoy N."/>
            <person name="Sisk P."/>
            <person name="Stolte C."/>
            <person name="Sykes S."/>
            <person name="Wortman J."/>
            <person name="Nusbaum C."/>
            <person name="Birren B."/>
        </authorList>
    </citation>
    <scope>NUCLEOTIDE SEQUENCE [LARGE SCALE GENOMIC DNA]</scope>
    <source>
        <strain evidence="12 13">ACC19a</strain>
    </source>
</reference>
<evidence type="ECO:0000313" key="13">
    <source>
        <dbReference type="Proteomes" id="UP000006437"/>
    </source>
</evidence>
<dbReference type="CDD" id="cd00383">
    <property type="entry name" value="trans_reg_C"/>
    <property type="match status" value="1"/>
</dbReference>
<dbReference type="GO" id="GO:0000976">
    <property type="term" value="F:transcription cis-regulatory region binding"/>
    <property type="evidence" value="ECO:0007669"/>
    <property type="project" value="TreeGrafter"/>
</dbReference>
<dbReference type="InterPro" id="IPR011006">
    <property type="entry name" value="CheY-like_superfamily"/>
</dbReference>
<feature type="domain" description="OmpR/PhoB-type" evidence="11">
    <location>
        <begin position="124"/>
        <end position="222"/>
    </location>
</feature>
<dbReference type="BioCyc" id="EBAC796937-HMP:GMGH-1892-MONOMER"/>
<dbReference type="Pfam" id="PF00486">
    <property type="entry name" value="Trans_reg_C"/>
    <property type="match status" value="1"/>
</dbReference>
<dbReference type="GO" id="GO:0000156">
    <property type="term" value="F:phosphorelay response regulator activity"/>
    <property type="evidence" value="ECO:0007669"/>
    <property type="project" value="TreeGrafter"/>
</dbReference>
<dbReference type="Gene3D" id="6.10.250.690">
    <property type="match status" value="1"/>
</dbReference>
<dbReference type="SUPFAM" id="SSF46894">
    <property type="entry name" value="C-terminal effector domain of the bipartite response regulators"/>
    <property type="match status" value="1"/>
</dbReference>
<organism evidence="12 13">
    <name type="scientific">Peptoanaerobacter stomatis</name>
    <dbReference type="NCBI Taxonomy" id="796937"/>
    <lineage>
        <taxon>Bacteria</taxon>
        <taxon>Bacillati</taxon>
        <taxon>Bacillota</taxon>
        <taxon>Clostridia</taxon>
        <taxon>Peptostreptococcales</taxon>
        <taxon>Filifactoraceae</taxon>
        <taxon>Peptoanaerobacter</taxon>
    </lineage>
</organism>
<dbReference type="PROSITE" id="PS50110">
    <property type="entry name" value="RESPONSE_REGULATORY"/>
    <property type="match status" value="1"/>
</dbReference>
<evidence type="ECO:0000256" key="3">
    <source>
        <dbReference type="ARBA" id="ARBA00023012"/>
    </source>
</evidence>
<dbReference type="InterPro" id="IPR016032">
    <property type="entry name" value="Sig_transdc_resp-reg_C-effctor"/>
</dbReference>
<dbReference type="AlphaFoldDB" id="G9X0E8"/>